<organism evidence="3">
    <name type="scientific">Gongylonema pulchrum</name>
    <dbReference type="NCBI Taxonomy" id="637853"/>
    <lineage>
        <taxon>Eukaryota</taxon>
        <taxon>Metazoa</taxon>
        <taxon>Ecdysozoa</taxon>
        <taxon>Nematoda</taxon>
        <taxon>Chromadorea</taxon>
        <taxon>Rhabditida</taxon>
        <taxon>Spirurina</taxon>
        <taxon>Spiruromorpha</taxon>
        <taxon>Spiruroidea</taxon>
        <taxon>Gongylonematidae</taxon>
        <taxon>Gongylonema</taxon>
    </lineage>
</organism>
<proteinExistence type="predicted"/>
<evidence type="ECO:0000313" key="3">
    <source>
        <dbReference type="WBParaSite" id="GPUH_0000464601-mRNA-1"/>
    </source>
</evidence>
<sequence>MTLAEAQEFCDQDEVASSSGLLYGLMWFFKNRKAS</sequence>
<reference evidence="3" key="1">
    <citation type="submission" date="2016-06" db="UniProtKB">
        <authorList>
            <consortium name="WormBaseParasite"/>
        </authorList>
    </citation>
    <scope>IDENTIFICATION</scope>
</reference>
<dbReference type="AlphaFoldDB" id="A0A183D7E8"/>
<evidence type="ECO:0000313" key="2">
    <source>
        <dbReference type="Proteomes" id="UP000271098"/>
    </source>
</evidence>
<dbReference type="EMBL" id="UYRT01009007">
    <property type="protein sequence ID" value="VDK46402.1"/>
    <property type="molecule type" value="Genomic_DNA"/>
</dbReference>
<protein>
    <submittedName>
        <fullName evidence="3">Myosin motor domain-containing protein</fullName>
    </submittedName>
</protein>
<name>A0A183D7E8_9BILA</name>
<reference evidence="1 2" key="2">
    <citation type="submission" date="2018-11" db="EMBL/GenBank/DDBJ databases">
        <authorList>
            <consortium name="Pathogen Informatics"/>
        </authorList>
    </citation>
    <scope>NUCLEOTIDE SEQUENCE [LARGE SCALE GENOMIC DNA]</scope>
</reference>
<evidence type="ECO:0000313" key="1">
    <source>
        <dbReference type="EMBL" id="VDK46402.1"/>
    </source>
</evidence>
<dbReference type="Proteomes" id="UP000271098">
    <property type="component" value="Unassembled WGS sequence"/>
</dbReference>
<accession>A0A183D7E8</accession>
<keyword evidence="2" id="KW-1185">Reference proteome</keyword>
<gene>
    <name evidence="1" type="ORF">GPUH_LOCUS4640</name>
</gene>
<dbReference type="WBParaSite" id="GPUH_0000464601-mRNA-1">
    <property type="protein sequence ID" value="GPUH_0000464601-mRNA-1"/>
    <property type="gene ID" value="GPUH_0000464601"/>
</dbReference>